<keyword evidence="4 5" id="KW-0472">Membrane</keyword>
<dbReference type="WBParaSite" id="scf7180000424757.g13934">
    <property type="protein sequence ID" value="scf7180000424757.g13934"/>
    <property type="gene ID" value="scf7180000424757.g13934"/>
</dbReference>
<evidence type="ECO:0000256" key="3">
    <source>
        <dbReference type="ARBA" id="ARBA00022989"/>
    </source>
</evidence>
<dbReference type="InterPro" id="IPR019424">
    <property type="entry name" value="7TM_GPCR_Srsx"/>
</dbReference>
<reference evidence="8" key="1">
    <citation type="submission" date="2022-11" db="UniProtKB">
        <authorList>
            <consortium name="WormBaseParasite"/>
        </authorList>
    </citation>
    <scope>IDENTIFICATION</scope>
</reference>
<evidence type="ECO:0000259" key="6">
    <source>
        <dbReference type="PROSITE" id="PS50262"/>
    </source>
</evidence>
<accession>A0A915PAG6</accession>
<comment type="subcellular location">
    <subcellularLocation>
        <location evidence="1">Membrane</location>
    </subcellularLocation>
</comment>
<evidence type="ECO:0000313" key="8">
    <source>
        <dbReference type="WBParaSite" id="scf7180000424757.g13934"/>
    </source>
</evidence>
<feature type="transmembrane region" description="Helical" evidence="5">
    <location>
        <begin position="273"/>
        <end position="296"/>
    </location>
</feature>
<evidence type="ECO:0000256" key="2">
    <source>
        <dbReference type="ARBA" id="ARBA00022692"/>
    </source>
</evidence>
<dbReference type="Proteomes" id="UP000887560">
    <property type="component" value="Unplaced"/>
</dbReference>
<keyword evidence="7" id="KW-1185">Reference proteome</keyword>
<evidence type="ECO:0000256" key="4">
    <source>
        <dbReference type="ARBA" id="ARBA00023136"/>
    </source>
</evidence>
<protein>
    <submittedName>
        <fullName evidence="8">G-protein coupled receptors family 1 profile domain-containing protein</fullName>
    </submittedName>
</protein>
<evidence type="ECO:0000256" key="1">
    <source>
        <dbReference type="ARBA" id="ARBA00004370"/>
    </source>
</evidence>
<keyword evidence="3 5" id="KW-1133">Transmembrane helix</keyword>
<dbReference type="GO" id="GO:0016020">
    <property type="term" value="C:membrane"/>
    <property type="evidence" value="ECO:0007669"/>
    <property type="project" value="UniProtKB-SubCell"/>
</dbReference>
<dbReference type="Pfam" id="PF10320">
    <property type="entry name" value="7TM_GPCR_Srsx"/>
    <property type="match status" value="1"/>
</dbReference>
<dbReference type="AlphaFoldDB" id="A0A915PAG6"/>
<feature type="transmembrane region" description="Helical" evidence="5">
    <location>
        <begin position="236"/>
        <end position="261"/>
    </location>
</feature>
<evidence type="ECO:0000313" key="7">
    <source>
        <dbReference type="Proteomes" id="UP000887560"/>
    </source>
</evidence>
<dbReference type="PANTHER" id="PTHR23360">
    <property type="entry name" value="G-PROTEIN COUPLED RECEPTORS FAMILY 1 PROFILE DOMAIN-CONTAINING PROTEIN-RELATED"/>
    <property type="match status" value="1"/>
</dbReference>
<feature type="transmembrane region" description="Helical" evidence="5">
    <location>
        <begin position="70"/>
        <end position="89"/>
    </location>
</feature>
<dbReference type="Gene3D" id="1.20.1070.10">
    <property type="entry name" value="Rhodopsin 7-helix transmembrane proteins"/>
    <property type="match status" value="1"/>
</dbReference>
<feature type="transmembrane region" description="Helical" evidence="5">
    <location>
        <begin position="36"/>
        <end position="58"/>
    </location>
</feature>
<sequence length="340" mass="38746">MDLNTTILPILSTSTIPPTNDLFNKFNGHKFPFDYLILQIILFLFTIASIFMNSIIVGTTIFSKLLKEHCHVLIAIESACNALLQFNRWTPFLLAVTGNNFISLYKCCWLQILPLFVSLIGAGLIFIIGVERLICIAFPLWFRKKSSHMVIHLLNLVNIGTAIYACFLAFITSTDQNSSQNQVICQIRDIFTDPYANILIYTRGEIIHLLIIIVYLIVLLLISFKFKNLSEASKGLNKSLIGIVLVEIFCWCPIVFFPYIISQLNLDQFGLLYFTTIYYLILALASSMNLPILYNMSKLYREEIKKFTKLIKNIFWQQNSNAVGNVTLVRPSVPLSSTNN</sequence>
<name>A0A915PAG6_9BILA</name>
<dbReference type="PROSITE" id="PS50262">
    <property type="entry name" value="G_PROTEIN_RECEP_F1_2"/>
    <property type="match status" value="1"/>
</dbReference>
<keyword evidence="2 5" id="KW-0812">Transmembrane</keyword>
<organism evidence="7 8">
    <name type="scientific">Meloidogyne floridensis</name>
    <dbReference type="NCBI Taxonomy" id="298350"/>
    <lineage>
        <taxon>Eukaryota</taxon>
        <taxon>Metazoa</taxon>
        <taxon>Ecdysozoa</taxon>
        <taxon>Nematoda</taxon>
        <taxon>Chromadorea</taxon>
        <taxon>Rhabditida</taxon>
        <taxon>Tylenchina</taxon>
        <taxon>Tylenchomorpha</taxon>
        <taxon>Tylenchoidea</taxon>
        <taxon>Meloidogynidae</taxon>
        <taxon>Meloidogyninae</taxon>
        <taxon>Meloidogyne</taxon>
    </lineage>
</organism>
<dbReference type="SMART" id="SM01381">
    <property type="entry name" value="7TM_GPCR_Srsx"/>
    <property type="match status" value="1"/>
</dbReference>
<feature type="transmembrane region" description="Helical" evidence="5">
    <location>
        <begin position="150"/>
        <end position="171"/>
    </location>
</feature>
<evidence type="ECO:0000256" key="5">
    <source>
        <dbReference type="SAM" id="Phobius"/>
    </source>
</evidence>
<dbReference type="InterPro" id="IPR047130">
    <property type="entry name" value="7TM_GPCR_Srsx_nematod"/>
</dbReference>
<proteinExistence type="predicted"/>
<dbReference type="GO" id="GO:0004930">
    <property type="term" value="F:G protein-coupled receptor activity"/>
    <property type="evidence" value="ECO:0007669"/>
    <property type="project" value="InterPro"/>
</dbReference>
<dbReference type="SUPFAM" id="SSF81321">
    <property type="entry name" value="Family A G protein-coupled receptor-like"/>
    <property type="match status" value="1"/>
</dbReference>
<dbReference type="InterPro" id="IPR000276">
    <property type="entry name" value="GPCR_Rhodpsn"/>
</dbReference>
<feature type="transmembrane region" description="Helical" evidence="5">
    <location>
        <begin position="206"/>
        <end position="224"/>
    </location>
</feature>
<dbReference type="InterPro" id="IPR017452">
    <property type="entry name" value="GPCR_Rhodpsn_7TM"/>
</dbReference>
<feature type="domain" description="G-protein coupled receptors family 1 profile" evidence="6">
    <location>
        <begin position="52"/>
        <end position="294"/>
    </location>
</feature>
<feature type="transmembrane region" description="Helical" evidence="5">
    <location>
        <begin position="109"/>
        <end position="130"/>
    </location>
</feature>